<accession>A0A0N4XV28</accession>
<gene>
    <name evidence="3" type="ORF">NBR_LOCUS6614</name>
</gene>
<dbReference type="EMBL" id="UYSL01019815">
    <property type="protein sequence ID" value="VDL70203.1"/>
    <property type="molecule type" value="Genomic_DNA"/>
</dbReference>
<protein>
    <submittedName>
        <fullName evidence="5">Secreted protein</fullName>
    </submittedName>
</protein>
<feature type="region of interest" description="Disordered" evidence="1">
    <location>
        <begin position="104"/>
        <end position="142"/>
    </location>
</feature>
<organism evidence="5">
    <name type="scientific">Nippostrongylus brasiliensis</name>
    <name type="common">Rat hookworm</name>
    <dbReference type="NCBI Taxonomy" id="27835"/>
    <lineage>
        <taxon>Eukaryota</taxon>
        <taxon>Metazoa</taxon>
        <taxon>Ecdysozoa</taxon>
        <taxon>Nematoda</taxon>
        <taxon>Chromadorea</taxon>
        <taxon>Rhabditida</taxon>
        <taxon>Rhabditina</taxon>
        <taxon>Rhabditomorpha</taxon>
        <taxon>Strongyloidea</taxon>
        <taxon>Heligmosomidae</taxon>
        <taxon>Nippostrongylus</taxon>
    </lineage>
</organism>
<dbReference type="WBParaSite" id="NBR_0000661301-mRNA-1">
    <property type="protein sequence ID" value="NBR_0000661301-mRNA-1"/>
    <property type="gene ID" value="NBR_0000661301"/>
</dbReference>
<feature type="signal peptide" evidence="2">
    <location>
        <begin position="1"/>
        <end position="20"/>
    </location>
</feature>
<evidence type="ECO:0000313" key="4">
    <source>
        <dbReference type="Proteomes" id="UP000271162"/>
    </source>
</evidence>
<evidence type="ECO:0000256" key="2">
    <source>
        <dbReference type="SAM" id="SignalP"/>
    </source>
</evidence>
<keyword evidence="2" id="KW-0732">Signal</keyword>
<feature type="chain" id="PRO_5043124840" evidence="2">
    <location>
        <begin position="21"/>
        <end position="142"/>
    </location>
</feature>
<proteinExistence type="predicted"/>
<dbReference type="Proteomes" id="UP000271162">
    <property type="component" value="Unassembled WGS sequence"/>
</dbReference>
<sequence length="142" mass="15721">MTTTTTTMMMMRVLVVSAAASSIHHQPPLAVRLSPDEPPSPPAALVPPLHIANNHSVSFTALPKMLLATDACDRAKYAYVTLKMETPTRWSSQLMTMIDDTKPTNRRRHNQRMNRPSPSLRFSAKSPPASLNPCKHATRIAH</sequence>
<dbReference type="AlphaFoldDB" id="A0A0N4XV28"/>
<evidence type="ECO:0000313" key="3">
    <source>
        <dbReference type="EMBL" id="VDL70203.1"/>
    </source>
</evidence>
<reference evidence="5" key="1">
    <citation type="submission" date="2017-02" db="UniProtKB">
        <authorList>
            <consortium name="WormBaseParasite"/>
        </authorList>
    </citation>
    <scope>IDENTIFICATION</scope>
</reference>
<reference evidence="3 4" key="2">
    <citation type="submission" date="2018-11" db="EMBL/GenBank/DDBJ databases">
        <authorList>
            <consortium name="Pathogen Informatics"/>
        </authorList>
    </citation>
    <scope>NUCLEOTIDE SEQUENCE [LARGE SCALE GENOMIC DNA]</scope>
</reference>
<keyword evidence="4" id="KW-1185">Reference proteome</keyword>
<evidence type="ECO:0000256" key="1">
    <source>
        <dbReference type="SAM" id="MobiDB-lite"/>
    </source>
</evidence>
<name>A0A0N4XV28_NIPBR</name>
<evidence type="ECO:0000313" key="5">
    <source>
        <dbReference type="WBParaSite" id="NBR_0000661301-mRNA-1"/>
    </source>
</evidence>